<evidence type="ECO:0000313" key="11">
    <source>
        <dbReference type="EMBL" id="SHG87303.1"/>
    </source>
</evidence>
<dbReference type="InterPro" id="IPR036942">
    <property type="entry name" value="Beta-barrel_TonB_sf"/>
</dbReference>
<keyword evidence="11" id="KW-0675">Receptor</keyword>
<comment type="subcellular location">
    <subcellularLocation>
        <location evidence="1 8">Cell outer membrane</location>
        <topology evidence="1 8">Multi-pass membrane protein</topology>
    </subcellularLocation>
</comment>
<evidence type="ECO:0000259" key="10">
    <source>
        <dbReference type="Pfam" id="PF14905"/>
    </source>
</evidence>
<dbReference type="GO" id="GO:0009279">
    <property type="term" value="C:cell outer membrane"/>
    <property type="evidence" value="ECO:0007669"/>
    <property type="project" value="UniProtKB-SubCell"/>
</dbReference>
<keyword evidence="6 8" id="KW-0472">Membrane</keyword>
<dbReference type="InterPro" id="IPR012910">
    <property type="entry name" value="Plug_dom"/>
</dbReference>
<dbReference type="InterPro" id="IPR041700">
    <property type="entry name" value="OMP_b-brl_3"/>
</dbReference>
<protein>
    <submittedName>
        <fullName evidence="11">Outer membrane receptor for ferrienterochelin and colicins</fullName>
    </submittedName>
</protein>
<evidence type="ECO:0000259" key="9">
    <source>
        <dbReference type="Pfam" id="PF07715"/>
    </source>
</evidence>
<accession>A0A1M5NE97</accession>
<evidence type="ECO:0000313" key="12">
    <source>
        <dbReference type="Proteomes" id="UP000184287"/>
    </source>
</evidence>
<dbReference type="EMBL" id="FQUQ01000008">
    <property type="protein sequence ID" value="SHG87303.1"/>
    <property type="molecule type" value="Genomic_DNA"/>
</dbReference>
<keyword evidence="7 8" id="KW-0998">Cell outer membrane</keyword>
<evidence type="ECO:0000256" key="2">
    <source>
        <dbReference type="ARBA" id="ARBA00022448"/>
    </source>
</evidence>
<keyword evidence="4 8" id="KW-0812">Transmembrane</keyword>
<keyword evidence="3 8" id="KW-1134">Transmembrane beta strand</keyword>
<dbReference type="PROSITE" id="PS52016">
    <property type="entry name" value="TONB_DEPENDENT_REC_3"/>
    <property type="match status" value="1"/>
</dbReference>
<reference evidence="12" key="1">
    <citation type="submission" date="2016-11" db="EMBL/GenBank/DDBJ databases">
        <authorList>
            <person name="Varghese N."/>
            <person name="Submissions S."/>
        </authorList>
    </citation>
    <scope>NUCLEOTIDE SEQUENCE [LARGE SCALE GENOMIC DNA]</scope>
    <source>
        <strain evidence="12">DSM 16990</strain>
    </source>
</reference>
<dbReference type="InterPro" id="IPR039426">
    <property type="entry name" value="TonB-dep_rcpt-like"/>
</dbReference>
<feature type="domain" description="TonB-dependent receptor plug" evidence="9">
    <location>
        <begin position="166"/>
        <end position="271"/>
    </location>
</feature>
<sequence length="854" mass="97527">MKHFYKCRKSTLVREFSAKKIIERPGVYALFFALYLLCSFPVFAQQSSLLQQKISIKTGRITKAKALLELGRLANCTFSYADDLIKSEELVQLDYRNKPLKVVLKGIVGGTPDLLVQGNTIHIKAVRPPVAKVTKVLKPDSSKVSGNFDLNPVVITGQYRPQTLNKSIYRVEVIGKEQIRNMAVSNVAELLKQQLNIEIENQSGMGRSKIRVLGLNSQYTKILMDNIPIAGDENMGSDVDLTTISLDDVERVEIIKGAMGVEYGANSIAGVINIITKKNSEHKTDLSFEIQEESIRKEYNLSSSDHAKGRHIQKINASHNLTNQLSFGGSVSRDQFNGYRGQYTGAGMSKEMTDKRGYEWSPKTSWNSNVYLSYTNKHFSAFYKFNYFSSDLTNYGHFANGFLLKDEQLYVNASVNNDYRNGRYNHHLNLRGDFWKNAYYTLDASYQKNGLEHRRQAINLEDNSVIDKSNGIPGSEKLQATDWEKYYQSAGVYAKGTFLKPILHKKLDFNAGFEMDRTKGNQGYTNFFNDVSLSSPIENTLFTGSTYTSVEWNLSPKIMIRPGFRLNFSNKLKMRTNQSVTTRYRLNEYNDLRLILGTSTRFPNYEELYSWFVNSIHDYRGNPDLKPEYGKSAEFQWSFRKELPGNIHLETNLSSMFQHITDRIVSTVYRVEGESSLTGRNTYANENKYYGLLNQLDINLVSDKFHFSVGASILGSKGNDGASVDDYNEFLWNTQVNAQFSYLLPAGFRTAFFFRHVGRQPLYEIVATGKGADLQPTGFIKILNKTDAYQNLDFSVAKRFLKNKVDLRLGVKNLFDVTDINYKAVNKPDNIYYSLRTLRLYYGRSYFLRLSYKI</sequence>
<keyword evidence="5" id="KW-0732">Signal</keyword>
<dbReference type="Gene3D" id="2.170.130.10">
    <property type="entry name" value="TonB-dependent receptor, plug domain"/>
    <property type="match status" value="1"/>
</dbReference>
<dbReference type="RefSeq" id="WP_084529446.1">
    <property type="nucleotide sequence ID" value="NZ_FQUQ01000008.1"/>
</dbReference>
<dbReference type="OrthoDB" id="9764669at2"/>
<evidence type="ECO:0000256" key="1">
    <source>
        <dbReference type="ARBA" id="ARBA00004571"/>
    </source>
</evidence>
<dbReference type="GO" id="GO:0044718">
    <property type="term" value="P:siderophore transmembrane transport"/>
    <property type="evidence" value="ECO:0007669"/>
    <property type="project" value="TreeGrafter"/>
</dbReference>
<feature type="domain" description="Outer membrane protein beta-barrel" evidence="10">
    <location>
        <begin position="579"/>
        <end position="834"/>
    </location>
</feature>
<dbReference type="Proteomes" id="UP000184287">
    <property type="component" value="Unassembled WGS sequence"/>
</dbReference>
<evidence type="ECO:0000256" key="4">
    <source>
        <dbReference type="ARBA" id="ARBA00022692"/>
    </source>
</evidence>
<evidence type="ECO:0000256" key="5">
    <source>
        <dbReference type="ARBA" id="ARBA00022729"/>
    </source>
</evidence>
<evidence type="ECO:0000256" key="3">
    <source>
        <dbReference type="ARBA" id="ARBA00022452"/>
    </source>
</evidence>
<evidence type="ECO:0000256" key="7">
    <source>
        <dbReference type="ARBA" id="ARBA00023237"/>
    </source>
</evidence>
<evidence type="ECO:0000256" key="6">
    <source>
        <dbReference type="ARBA" id="ARBA00023136"/>
    </source>
</evidence>
<dbReference type="Pfam" id="PF07715">
    <property type="entry name" value="Plug"/>
    <property type="match status" value="1"/>
</dbReference>
<proteinExistence type="inferred from homology"/>
<dbReference type="STRING" id="288992.SAMN04488522_10888"/>
<name>A0A1M5NE97_9SPHI</name>
<dbReference type="PANTHER" id="PTHR30069">
    <property type="entry name" value="TONB-DEPENDENT OUTER MEMBRANE RECEPTOR"/>
    <property type="match status" value="1"/>
</dbReference>
<organism evidence="11 12">
    <name type="scientific">Pedobacter caeni</name>
    <dbReference type="NCBI Taxonomy" id="288992"/>
    <lineage>
        <taxon>Bacteria</taxon>
        <taxon>Pseudomonadati</taxon>
        <taxon>Bacteroidota</taxon>
        <taxon>Sphingobacteriia</taxon>
        <taxon>Sphingobacteriales</taxon>
        <taxon>Sphingobacteriaceae</taxon>
        <taxon>Pedobacter</taxon>
    </lineage>
</organism>
<dbReference type="Gene3D" id="2.40.170.20">
    <property type="entry name" value="TonB-dependent receptor, beta-barrel domain"/>
    <property type="match status" value="1"/>
</dbReference>
<dbReference type="SUPFAM" id="SSF56935">
    <property type="entry name" value="Porins"/>
    <property type="match status" value="1"/>
</dbReference>
<dbReference type="Pfam" id="PF14905">
    <property type="entry name" value="OMP_b-brl_3"/>
    <property type="match status" value="1"/>
</dbReference>
<keyword evidence="2 8" id="KW-0813">Transport</keyword>
<gene>
    <name evidence="11" type="ORF">SAMN04488522_10888</name>
</gene>
<dbReference type="GO" id="GO:0015344">
    <property type="term" value="F:siderophore uptake transmembrane transporter activity"/>
    <property type="evidence" value="ECO:0007669"/>
    <property type="project" value="TreeGrafter"/>
</dbReference>
<dbReference type="AlphaFoldDB" id="A0A1M5NE97"/>
<dbReference type="InterPro" id="IPR037066">
    <property type="entry name" value="Plug_dom_sf"/>
</dbReference>
<evidence type="ECO:0000256" key="8">
    <source>
        <dbReference type="PROSITE-ProRule" id="PRU01360"/>
    </source>
</evidence>
<dbReference type="PANTHER" id="PTHR30069:SF29">
    <property type="entry name" value="HEMOGLOBIN AND HEMOGLOBIN-HAPTOGLOBIN-BINDING PROTEIN 1-RELATED"/>
    <property type="match status" value="1"/>
</dbReference>
<keyword evidence="12" id="KW-1185">Reference proteome</keyword>
<comment type="similarity">
    <text evidence="8">Belongs to the TonB-dependent receptor family.</text>
</comment>